<feature type="compositionally biased region" description="Pro residues" evidence="1">
    <location>
        <begin position="213"/>
        <end position="222"/>
    </location>
</feature>
<keyword evidence="2" id="KW-0812">Transmembrane</keyword>
<reference evidence="3 4" key="1">
    <citation type="journal article" date="2019" name="Nat. Ecol. Evol.">
        <title>Megaphylogeny resolves global patterns of mushroom evolution.</title>
        <authorList>
            <person name="Varga T."/>
            <person name="Krizsan K."/>
            <person name="Foldi C."/>
            <person name="Dima B."/>
            <person name="Sanchez-Garcia M."/>
            <person name="Sanchez-Ramirez S."/>
            <person name="Szollosi G.J."/>
            <person name="Szarkandi J.G."/>
            <person name="Papp V."/>
            <person name="Albert L."/>
            <person name="Andreopoulos W."/>
            <person name="Angelini C."/>
            <person name="Antonin V."/>
            <person name="Barry K.W."/>
            <person name="Bougher N.L."/>
            <person name="Buchanan P."/>
            <person name="Buyck B."/>
            <person name="Bense V."/>
            <person name="Catcheside P."/>
            <person name="Chovatia M."/>
            <person name="Cooper J."/>
            <person name="Damon W."/>
            <person name="Desjardin D."/>
            <person name="Finy P."/>
            <person name="Geml J."/>
            <person name="Haridas S."/>
            <person name="Hughes K."/>
            <person name="Justo A."/>
            <person name="Karasinski D."/>
            <person name="Kautmanova I."/>
            <person name="Kiss B."/>
            <person name="Kocsube S."/>
            <person name="Kotiranta H."/>
            <person name="LaButti K.M."/>
            <person name="Lechner B.E."/>
            <person name="Liimatainen K."/>
            <person name="Lipzen A."/>
            <person name="Lukacs Z."/>
            <person name="Mihaltcheva S."/>
            <person name="Morgado L.N."/>
            <person name="Niskanen T."/>
            <person name="Noordeloos M.E."/>
            <person name="Ohm R.A."/>
            <person name="Ortiz-Santana B."/>
            <person name="Ovrebo C."/>
            <person name="Racz N."/>
            <person name="Riley R."/>
            <person name="Savchenko A."/>
            <person name="Shiryaev A."/>
            <person name="Soop K."/>
            <person name="Spirin V."/>
            <person name="Szebenyi C."/>
            <person name="Tomsovsky M."/>
            <person name="Tulloss R.E."/>
            <person name="Uehling J."/>
            <person name="Grigoriev I.V."/>
            <person name="Vagvolgyi C."/>
            <person name="Papp T."/>
            <person name="Martin F.M."/>
            <person name="Miettinen O."/>
            <person name="Hibbett D.S."/>
            <person name="Nagy L.G."/>
        </authorList>
    </citation>
    <scope>NUCLEOTIDE SEQUENCE [LARGE SCALE GENOMIC DNA]</scope>
    <source>
        <strain evidence="3 4">CBS 309.79</strain>
    </source>
</reference>
<evidence type="ECO:0000313" key="4">
    <source>
        <dbReference type="Proteomes" id="UP000305067"/>
    </source>
</evidence>
<evidence type="ECO:0000256" key="1">
    <source>
        <dbReference type="SAM" id="MobiDB-lite"/>
    </source>
</evidence>
<dbReference type="EMBL" id="ML178837">
    <property type="protein sequence ID" value="TFK98786.1"/>
    <property type="molecule type" value="Genomic_DNA"/>
</dbReference>
<proteinExistence type="predicted"/>
<keyword evidence="2" id="KW-1133">Transmembrane helix</keyword>
<keyword evidence="2" id="KW-0472">Membrane</keyword>
<feature type="transmembrane region" description="Helical" evidence="2">
    <location>
        <begin position="6"/>
        <end position="28"/>
    </location>
</feature>
<name>A0A5C3QB44_9AGAR</name>
<feature type="region of interest" description="Disordered" evidence="1">
    <location>
        <begin position="79"/>
        <end position="222"/>
    </location>
</feature>
<accession>A0A5C3QB44</accession>
<sequence>MAMNSEAQIAFIVAAILIFLILVLRLCYRHRQLRMPKLVVRTAGRDPVAALNSTSAHMRNAHLPPDSAIPYTNTNGSHYNSNGSRWEGDDSFPYPGRTNRHMDTEVQPPPAFDRVGTPPPSFEAVQAERAGEREGRTTERQRDADVEMGDVRREDERDTVRRESGEPRQHETSAEPRRASAESTRRSAAPPRPEDSGVSTTTTTPLQVAEIAAPPPAYSPRV</sequence>
<feature type="compositionally biased region" description="Polar residues" evidence="1">
    <location>
        <begin position="197"/>
        <end position="206"/>
    </location>
</feature>
<evidence type="ECO:0000313" key="3">
    <source>
        <dbReference type="EMBL" id="TFK98786.1"/>
    </source>
</evidence>
<gene>
    <name evidence="3" type="ORF">BDV98DRAFT_194384</name>
</gene>
<protein>
    <submittedName>
        <fullName evidence="3">Uncharacterized protein</fullName>
    </submittedName>
</protein>
<feature type="compositionally biased region" description="Basic and acidic residues" evidence="1">
    <location>
        <begin position="129"/>
        <end position="185"/>
    </location>
</feature>
<dbReference type="AlphaFoldDB" id="A0A5C3QB44"/>
<keyword evidence="4" id="KW-1185">Reference proteome</keyword>
<dbReference type="Proteomes" id="UP000305067">
    <property type="component" value="Unassembled WGS sequence"/>
</dbReference>
<evidence type="ECO:0000256" key="2">
    <source>
        <dbReference type="SAM" id="Phobius"/>
    </source>
</evidence>
<feature type="compositionally biased region" description="Pro residues" evidence="1">
    <location>
        <begin position="107"/>
        <end position="121"/>
    </location>
</feature>
<organism evidence="3 4">
    <name type="scientific">Pterulicium gracile</name>
    <dbReference type="NCBI Taxonomy" id="1884261"/>
    <lineage>
        <taxon>Eukaryota</taxon>
        <taxon>Fungi</taxon>
        <taxon>Dikarya</taxon>
        <taxon>Basidiomycota</taxon>
        <taxon>Agaricomycotina</taxon>
        <taxon>Agaricomycetes</taxon>
        <taxon>Agaricomycetidae</taxon>
        <taxon>Agaricales</taxon>
        <taxon>Pleurotineae</taxon>
        <taxon>Pterulaceae</taxon>
        <taxon>Pterulicium</taxon>
    </lineage>
</organism>